<dbReference type="GO" id="GO:0004326">
    <property type="term" value="F:tetrahydrofolylpolyglutamate synthase activity"/>
    <property type="evidence" value="ECO:0007669"/>
    <property type="project" value="UniProtKB-EC"/>
</dbReference>
<dbReference type="InterPro" id="IPR036615">
    <property type="entry name" value="Mur_ligase_C_dom_sf"/>
</dbReference>
<dbReference type="EC" id="6.3.2.17" evidence="3"/>
<accession>A0A381R8W5</accession>
<comment type="similarity">
    <text evidence="2">Belongs to the folylpolyglutamate synthase family.</text>
</comment>
<dbReference type="SUPFAM" id="SSF53623">
    <property type="entry name" value="MurD-like peptide ligases, catalytic domain"/>
    <property type="match status" value="1"/>
</dbReference>
<name>A0A381R8W5_9ZZZZ</name>
<reference evidence="12" key="1">
    <citation type="submission" date="2018-05" db="EMBL/GenBank/DDBJ databases">
        <authorList>
            <person name="Lanie J.A."/>
            <person name="Ng W.-L."/>
            <person name="Kazmierczak K.M."/>
            <person name="Andrzejewski T.M."/>
            <person name="Davidsen T.M."/>
            <person name="Wayne K.J."/>
            <person name="Tettelin H."/>
            <person name="Glass J.I."/>
            <person name="Rusch D."/>
            <person name="Podicherti R."/>
            <person name="Tsui H.-C.T."/>
            <person name="Winkler M.E."/>
        </authorList>
    </citation>
    <scope>NUCLEOTIDE SEQUENCE</scope>
</reference>
<dbReference type="Gene3D" id="3.90.190.20">
    <property type="entry name" value="Mur ligase, C-terminal domain"/>
    <property type="match status" value="1"/>
</dbReference>
<feature type="domain" description="Mur ligase C-terminal" evidence="10">
    <location>
        <begin position="308"/>
        <end position="426"/>
    </location>
</feature>
<evidence type="ECO:0000256" key="6">
    <source>
        <dbReference type="ARBA" id="ARBA00022741"/>
    </source>
</evidence>
<dbReference type="EMBL" id="UINC01001751">
    <property type="protein sequence ID" value="SUZ88060.1"/>
    <property type="molecule type" value="Genomic_DNA"/>
</dbReference>
<keyword evidence="4" id="KW-0436">Ligase</keyword>
<sequence length="455" mass="49002">VDYRQSIARLLTLVDHERNKVTGPRQKAIYDLTRMEALLERLGSPQDQVPAVHIAGSKGKGSTAALCDAGLNAAGLSTGFYSSPHLHFFRERIRRDSEPISQEGFAALVEGLWPLHEELKSDPYIGPLTLFEFLTGMAFQCFAQDRTDVQVIEVGLGGRLDATNVLDAGVCVITSISLDHTAILGNSIAEIAADKAGIIKNGATVVIAPQAPEALSPILAACREKEATPILVGQDVTWEEGHFGADGQRFTVRGLRGEYELYMPLLGSHQLENAASAVAALEVLASQGLNVRPKALEVGFERVSWPCRMEVLSHSPLLVADGAHNVYSVQSLLASLPKYLDYDRLVLVAGFSRDKDVEDMAQALGEKADVVIATASRHPRSITPEGVAGLFRRAEATVIEARTLPDALRMAMASAGKKDLVLATGSLFLTAEVRESVLGIEPEIYPELPAPEPRA</sequence>
<dbReference type="InterPro" id="IPR004101">
    <property type="entry name" value="Mur_ligase_C"/>
</dbReference>
<dbReference type="InterPro" id="IPR036565">
    <property type="entry name" value="Mur-like_cat_sf"/>
</dbReference>
<feature type="domain" description="Mur ligase central" evidence="11">
    <location>
        <begin position="142"/>
        <end position="280"/>
    </location>
</feature>
<dbReference type="InterPro" id="IPR018109">
    <property type="entry name" value="Folylpolyglutamate_synth_CS"/>
</dbReference>
<dbReference type="AlphaFoldDB" id="A0A381R8W5"/>
<dbReference type="Pfam" id="PF02875">
    <property type="entry name" value="Mur_ligase_C"/>
    <property type="match status" value="1"/>
</dbReference>
<comment type="cofactor">
    <cofactor evidence="1">
        <name>Mg(2+)</name>
        <dbReference type="ChEBI" id="CHEBI:18420"/>
    </cofactor>
</comment>
<organism evidence="12">
    <name type="scientific">marine metagenome</name>
    <dbReference type="NCBI Taxonomy" id="408172"/>
    <lineage>
        <taxon>unclassified sequences</taxon>
        <taxon>metagenomes</taxon>
        <taxon>ecological metagenomes</taxon>
    </lineage>
</organism>
<proteinExistence type="inferred from homology"/>
<dbReference type="SUPFAM" id="SSF53244">
    <property type="entry name" value="MurD-like peptide ligases, peptide-binding domain"/>
    <property type="match status" value="1"/>
</dbReference>
<gene>
    <name evidence="12" type="ORF">METZ01_LOCUS40914</name>
</gene>
<evidence type="ECO:0000259" key="10">
    <source>
        <dbReference type="Pfam" id="PF02875"/>
    </source>
</evidence>
<dbReference type="InterPro" id="IPR013221">
    <property type="entry name" value="Mur_ligase_cen"/>
</dbReference>
<dbReference type="PROSITE" id="PS01012">
    <property type="entry name" value="FOLYLPOLYGLU_SYNT_2"/>
    <property type="match status" value="1"/>
</dbReference>
<keyword evidence="6" id="KW-0547">Nucleotide-binding</keyword>
<evidence type="ECO:0000256" key="9">
    <source>
        <dbReference type="ARBA" id="ARBA00047493"/>
    </source>
</evidence>
<protein>
    <recommendedName>
        <fullName evidence="3">tetrahydrofolate synthase</fullName>
        <ecNumber evidence="3">6.3.2.17</ecNumber>
    </recommendedName>
</protein>
<evidence type="ECO:0000256" key="3">
    <source>
        <dbReference type="ARBA" id="ARBA00013025"/>
    </source>
</evidence>
<dbReference type="PANTHER" id="PTHR11136:SF0">
    <property type="entry name" value="DIHYDROFOLATE SYNTHETASE-RELATED"/>
    <property type="match status" value="1"/>
</dbReference>
<keyword evidence="5" id="KW-0479">Metal-binding</keyword>
<dbReference type="GO" id="GO:0005524">
    <property type="term" value="F:ATP binding"/>
    <property type="evidence" value="ECO:0007669"/>
    <property type="project" value="UniProtKB-KW"/>
</dbReference>
<dbReference type="PIRSF" id="PIRSF001563">
    <property type="entry name" value="Folylpolyglu_synth"/>
    <property type="match status" value="1"/>
</dbReference>
<evidence type="ECO:0000256" key="8">
    <source>
        <dbReference type="ARBA" id="ARBA00022842"/>
    </source>
</evidence>
<evidence type="ECO:0000256" key="5">
    <source>
        <dbReference type="ARBA" id="ARBA00022723"/>
    </source>
</evidence>
<evidence type="ECO:0000256" key="1">
    <source>
        <dbReference type="ARBA" id="ARBA00001946"/>
    </source>
</evidence>
<evidence type="ECO:0000256" key="4">
    <source>
        <dbReference type="ARBA" id="ARBA00022598"/>
    </source>
</evidence>
<evidence type="ECO:0000259" key="11">
    <source>
        <dbReference type="Pfam" id="PF08245"/>
    </source>
</evidence>
<dbReference type="FunFam" id="3.40.1190.10:FF:000011">
    <property type="entry name" value="Folylpolyglutamate synthase/dihydrofolate synthase"/>
    <property type="match status" value="1"/>
</dbReference>
<dbReference type="Gene3D" id="3.40.1190.10">
    <property type="entry name" value="Mur-like, catalytic domain"/>
    <property type="match status" value="1"/>
</dbReference>
<evidence type="ECO:0000313" key="12">
    <source>
        <dbReference type="EMBL" id="SUZ88060.1"/>
    </source>
</evidence>
<feature type="non-terminal residue" evidence="12">
    <location>
        <position position="1"/>
    </location>
</feature>
<dbReference type="GO" id="GO:0005737">
    <property type="term" value="C:cytoplasm"/>
    <property type="evidence" value="ECO:0007669"/>
    <property type="project" value="TreeGrafter"/>
</dbReference>
<dbReference type="GO" id="GO:0008841">
    <property type="term" value="F:dihydrofolate synthase activity"/>
    <property type="evidence" value="ECO:0007669"/>
    <property type="project" value="TreeGrafter"/>
</dbReference>
<dbReference type="NCBIfam" id="TIGR01499">
    <property type="entry name" value="folC"/>
    <property type="match status" value="1"/>
</dbReference>
<evidence type="ECO:0000256" key="7">
    <source>
        <dbReference type="ARBA" id="ARBA00022840"/>
    </source>
</evidence>
<dbReference type="Pfam" id="PF08245">
    <property type="entry name" value="Mur_ligase_M"/>
    <property type="match status" value="1"/>
</dbReference>
<comment type="catalytic activity">
    <reaction evidence="9">
        <text>(6S)-5,6,7,8-tetrahydrofolyl-(gamma-L-Glu)(n) + L-glutamate + ATP = (6S)-5,6,7,8-tetrahydrofolyl-(gamma-L-Glu)(n+1) + ADP + phosphate + H(+)</text>
        <dbReference type="Rhea" id="RHEA:10580"/>
        <dbReference type="Rhea" id="RHEA-COMP:14738"/>
        <dbReference type="Rhea" id="RHEA-COMP:14740"/>
        <dbReference type="ChEBI" id="CHEBI:15378"/>
        <dbReference type="ChEBI" id="CHEBI:29985"/>
        <dbReference type="ChEBI" id="CHEBI:30616"/>
        <dbReference type="ChEBI" id="CHEBI:43474"/>
        <dbReference type="ChEBI" id="CHEBI:141005"/>
        <dbReference type="ChEBI" id="CHEBI:456216"/>
        <dbReference type="EC" id="6.3.2.17"/>
    </reaction>
</comment>
<dbReference type="InterPro" id="IPR001645">
    <property type="entry name" value="Folylpolyglutamate_synth"/>
</dbReference>
<dbReference type="GO" id="GO:0046872">
    <property type="term" value="F:metal ion binding"/>
    <property type="evidence" value="ECO:0007669"/>
    <property type="project" value="UniProtKB-KW"/>
</dbReference>
<evidence type="ECO:0000256" key="2">
    <source>
        <dbReference type="ARBA" id="ARBA00008276"/>
    </source>
</evidence>
<dbReference type="PANTHER" id="PTHR11136">
    <property type="entry name" value="FOLYLPOLYGLUTAMATE SYNTHASE-RELATED"/>
    <property type="match status" value="1"/>
</dbReference>
<keyword evidence="7" id="KW-0067">ATP-binding</keyword>
<keyword evidence="8" id="KW-0460">Magnesium</keyword>